<dbReference type="InterPro" id="IPR050198">
    <property type="entry name" value="Non-receptor_tyrosine_kinases"/>
</dbReference>
<dbReference type="InterPro" id="IPR017441">
    <property type="entry name" value="Protein_kinase_ATP_BS"/>
</dbReference>
<dbReference type="Pfam" id="PF00017">
    <property type="entry name" value="SH2"/>
    <property type="match status" value="2"/>
</dbReference>
<dbReference type="OrthoDB" id="4062651at2759"/>
<dbReference type="Pfam" id="PF07714">
    <property type="entry name" value="PK_Tyr_Ser-Thr"/>
    <property type="match status" value="1"/>
</dbReference>
<evidence type="ECO:0000256" key="1">
    <source>
        <dbReference type="ARBA" id="ARBA00022679"/>
    </source>
</evidence>
<dbReference type="PROSITE" id="PS00107">
    <property type="entry name" value="PROTEIN_KINASE_ATP"/>
    <property type="match status" value="1"/>
</dbReference>
<gene>
    <name evidence="11" type="primary">LOC115943248</name>
</gene>
<dbReference type="SUPFAM" id="SSF55550">
    <property type="entry name" value="SH2 domain"/>
    <property type="match status" value="2"/>
</dbReference>
<keyword evidence="5" id="KW-0829">Tyrosine-protein kinase</keyword>
<keyword evidence="10" id="KW-1185">Reference proteome</keyword>
<dbReference type="InterPro" id="IPR036860">
    <property type="entry name" value="SH2_dom_sf"/>
</dbReference>
<dbReference type="AlphaFoldDB" id="A0A7F8RDB7"/>
<dbReference type="GO" id="GO:0005524">
    <property type="term" value="F:ATP binding"/>
    <property type="evidence" value="ECO:0007669"/>
    <property type="project" value="UniProtKB-UniRule"/>
</dbReference>
<dbReference type="Proteomes" id="UP000245341">
    <property type="component" value="Unplaced"/>
</dbReference>
<keyword evidence="2 7" id="KW-0547">Nucleotide-binding</keyword>
<dbReference type="KEGG" id="lww:115943248"/>
<feature type="non-terminal residue" evidence="11">
    <location>
        <position position="1"/>
    </location>
</feature>
<proteinExistence type="predicted"/>
<keyword evidence="6" id="KW-0727">SH2 domain</keyword>
<dbReference type="RefSeq" id="XP_030891412.1">
    <property type="nucleotide sequence ID" value="XM_031035552.1"/>
</dbReference>
<sequence>NMEATIKHYQIKKNDSGQWYVAERHLFQSIPDLIWYHQHNAAVKGKRNMEATIKHYQIKKNDSGQWYVAERHLFQSIPDLIWYHQHNAAGLMTRLRYPVGLMGSCLPATAGFSYEKWEIDPAELAFVKEIGSGQFGVVHLGEWRAHIRVAIKAISEGSMSEEDFIEEAKVMM</sequence>
<evidence type="ECO:0000256" key="3">
    <source>
        <dbReference type="ARBA" id="ARBA00022777"/>
    </source>
</evidence>
<keyword evidence="4 7" id="KW-0067">ATP-binding</keyword>
<dbReference type="InterPro" id="IPR000719">
    <property type="entry name" value="Prot_kinase_dom"/>
</dbReference>
<reference evidence="11" key="1">
    <citation type="submission" date="2025-08" db="UniProtKB">
        <authorList>
            <consortium name="RefSeq"/>
        </authorList>
    </citation>
    <scope>IDENTIFICATION</scope>
    <source>
        <tissue evidence="11">Liver</tissue>
    </source>
</reference>
<dbReference type="Gene3D" id="3.30.200.20">
    <property type="entry name" value="Phosphorylase Kinase, domain 1"/>
    <property type="match status" value="1"/>
</dbReference>
<evidence type="ECO:0000313" key="10">
    <source>
        <dbReference type="Proteomes" id="UP000245341"/>
    </source>
</evidence>
<evidence type="ECO:0000256" key="5">
    <source>
        <dbReference type="ARBA" id="ARBA00023137"/>
    </source>
</evidence>
<dbReference type="GeneID" id="115943248"/>
<dbReference type="InterPro" id="IPR001245">
    <property type="entry name" value="Ser-Thr/Tyr_kinase_cat_dom"/>
</dbReference>
<feature type="domain" description="SH2" evidence="8">
    <location>
        <begin position="1"/>
        <end position="99"/>
    </location>
</feature>
<keyword evidence="1" id="KW-0808">Transferase</keyword>
<dbReference type="PROSITE" id="PS50001">
    <property type="entry name" value="SH2"/>
    <property type="match status" value="1"/>
</dbReference>
<dbReference type="PANTHER" id="PTHR24418">
    <property type="entry name" value="TYROSINE-PROTEIN KINASE"/>
    <property type="match status" value="1"/>
</dbReference>
<evidence type="ECO:0000256" key="7">
    <source>
        <dbReference type="PROSITE-ProRule" id="PRU10141"/>
    </source>
</evidence>
<keyword evidence="3" id="KW-0418">Kinase</keyword>
<organism evidence="10 11">
    <name type="scientific">Leptonychotes weddellii</name>
    <name type="common">Weddell seal</name>
    <name type="synonym">Otaria weddellii</name>
    <dbReference type="NCBI Taxonomy" id="9713"/>
    <lineage>
        <taxon>Eukaryota</taxon>
        <taxon>Metazoa</taxon>
        <taxon>Chordata</taxon>
        <taxon>Craniata</taxon>
        <taxon>Vertebrata</taxon>
        <taxon>Euteleostomi</taxon>
        <taxon>Mammalia</taxon>
        <taxon>Eutheria</taxon>
        <taxon>Laurasiatheria</taxon>
        <taxon>Carnivora</taxon>
        <taxon>Caniformia</taxon>
        <taxon>Pinnipedia</taxon>
        <taxon>Phocidae</taxon>
        <taxon>Monachinae</taxon>
        <taxon>Lobodontini</taxon>
        <taxon>Leptonychotes</taxon>
    </lineage>
</organism>
<accession>A0A7F8RDB7</accession>
<dbReference type="PROSITE" id="PS50011">
    <property type="entry name" value="PROTEIN_KINASE_DOM"/>
    <property type="match status" value="1"/>
</dbReference>
<evidence type="ECO:0000256" key="6">
    <source>
        <dbReference type="PROSITE-ProRule" id="PRU00191"/>
    </source>
</evidence>
<dbReference type="Gene3D" id="3.30.505.10">
    <property type="entry name" value="SH2 domain"/>
    <property type="match status" value="2"/>
</dbReference>
<evidence type="ECO:0000259" key="9">
    <source>
        <dbReference type="PROSITE" id="PS50011"/>
    </source>
</evidence>
<evidence type="ECO:0000256" key="2">
    <source>
        <dbReference type="ARBA" id="ARBA00022741"/>
    </source>
</evidence>
<dbReference type="GO" id="GO:0004713">
    <property type="term" value="F:protein tyrosine kinase activity"/>
    <property type="evidence" value="ECO:0007669"/>
    <property type="project" value="UniProtKB-KW"/>
</dbReference>
<feature type="domain" description="Protein kinase" evidence="9">
    <location>
        <begin position="124"/>
        <end position="172"/>
    </location>
</feature>
<feature type="binding site" evidence="7">
    <location>
        <position position="152"/>
    </location>
    <ligand>
        <name>ATP</name>
        <dbReference type="ChEBI" id="CHEBI:30616"/>
    </ligand>
</feature>
<name>A0A7F8RDB7_LEPWE</name>
<evidence type="ECO:0000313" key="11">
    <source>
        <dbReference type="RefSeq" id="XP_030891412.1"/>
    </source>
</evidence>
<evidence type="ECO:0000256" key="4">
    <source>
        <dbReference type="ARBA" id="ARBA00022840"/>
    </source>
</evidence>
<evidence type="ECO:0000259" key="8">
    <source>
        <dbReference type="PROSITE" id="PS50001"/>
    </source>
</evidence>
<dbReference type="InterPro" id="IPR000980">
    <property type="entry name" value="SH2"/>
</dbReference>
<protein>
    <submittedName>
        <fullName evidence="11">Tyrosine-protein kinase TXK-like</fullName>
    </submittedName>
</protein>